<dbReference type="Pfam" id="PF02630">
    <property type="entry name" value="SCO1-SenC"/>
    <property type="match status" value="1"/>
</dbReference>
<sequence length="453" mass="50922">MLLVKHRLVSKVLTVWLTLIISSIASAQCLEEIDTLSVGKQLLCLKTIKSTGSFNTEVNAGLTRFFRKMDGKTNHRVVAGALDLLRAQGHSAQAMAEVLSQLLPHQAKLYQQRDKWYVLRLRAYIFLTLSEVGYPDSAVPMLIDTISHFDNRMSAVELGSVMRVVASLGARGQKFSDYLLDTIGDTVGEEEFSLSRYAVDFPREESTTVQIEAVRALRAIGASNNKRVMTALTSIAQAGSHSSLDPRLIHEAKLTLQHYGGLNTKNNHVQLIPTAYVSPWLLPEQRHAVHNLDINFTDHAGKKKILSNIVDRPTLVAFFYTRCQNAGKCSMTLTKLASLQKELQKQGLDKFVRLLAITYEPQYDNSLRLRRYAIDRGFKLSDNALTVRLDPDRHVKFVKEIENPVGYNAGWVNSHGVEATLLDSHGRLVRKYTSQYWLNETVTSDLKRLLLDS</sequence>
<evidence type="ECO:0000313" key="2">
    <source>
        <dbReference type="EMBL" id="VAW99775.1"/>
    </source>
</evidence>
<evidence type="ECO:0000256" key="1">
    <source>
        <dbReference type="ARBA" id="ARBA00010996"/>
    </source>
</evidence>
<organism evidence="2">
    <name type="scientific">hydrothermal vent metagenome</name>
    <dbReference type="NCBI Taxonomy" id="652676"/>
    <lineage>
        <taxon>unclassified sequences</taxon>
        <taxon>metagenomes</taxon>
        <taxon>ecological metagenomes</taxon>
    </lineage>
</organism>
<dbReference type="Gene3D" id="3.40.30.10">
    <property type="entry name" value="Glutaredoxin"/>
    <property type="match status" value="1"/>
</dbReference>
<comment type="similarity">
    <text evidence="1">Belongs to the SCO1/2 family.</text>
</comment>
<dbReference type="AlphaFoldDB" id="A0A3B1A1V2"/>
<evidence type="ECO:0008006" key="3">
    <source>
        <dbReference type="Google" id="ProtNLM"/>
    </source>
</evidence>
<protein>
    <recommendedName>
        <fullName evidence="3">Thioredoxin domain-containing protein</fullName>
    </recommendedName>
</protein>
<dbReference type="EMBL" id="UOFR01000070">
    <property type="protein sequence ID" value="VAW99775.1"/>
    <property type="molecule type" value="Genomic_DNA"/>
</dbReference>
<name>A0A3B1A1V2_9ZZZZ</name>
<dbReference type="CDD" id="cd02968">
    <property type="entry name" value="SCO"/>
    <property type="match status" value="1"/>
</dbReference>
<dbReference type="SUPFAM" id="SSF52833">
    <property type="entry name" value="Thioredoxin-like"/>
    <property type="match status" value="1"/>
</dbReference>
<dbReference type="InterPro" id="IPR003782">
    <property type="entry name" value="SCO1/SenC"/>
</dbReference>
<accession>A0A3B1A1V2</accession>
<gene>
    <name evidence="2" type="ORF">MNBD_GAMMA21-2334</name>
</gene>
<dbReference type="InterPro" id="IPR036249">
    <property type="entry name" value="Thioredoxin-like_sf"/>
</dbReference>
<proteinExistence type="inferred from homology"/>
<reference evidence="2" key="1">
    <citation type="submission" date="2018-06" db="EMBL/GenBank/DDBJ databases">
        <authorList>
            <person name="Zhirakovskaya E."/>
        </authorList>
    </citation>
    <scope>NUCLEOTIDE SEQUENCE</scope>
</reference>